<dbReference type="EMBL" id="GAIX01006840">
    <property type="protein sequence ID" value="JAA85720.1"/>
    <property type="molecule type" value="Transcribed_RNA"/>
</dbReference>
<dbReference type="GO" id="GO:0003677">
    <property type="term" value="F:DNA binding"/>
    <property type="evidence" value="ECO:0007669"/>
    <property type="project" value="UniProtKB-KW"/>
</dbReference>
<dbReference type="PANTHER" id="PTHR16515">
    <property type="entry name" value="PR DOMAIN ZINC FINGER PROTEIN"/>
    <property type="match status" value="1"/>
</dbReference>
<feature type="domain" description="C2H2-type" evidence="9">
    <location>
        <begin position="208"/>
        <end position="235"/>
    </location>
</feature>
<feature type="domain" description="C2H2-type" evidence="9">
    <location>
        <begin position="85"/>
        <end position="113"/>
    </location>
</feature>
<reference evidence="10" key="1">
    <citation type="journal article" date="2013" name="BMC Genomics">
        <title>Unscrambling butterfly oogenesis.</title>
        <authorList>
            <person name="Carter J.M."/>
            <person name="Baker S.C."/>
            <person name="Pink R."/>
            <person name="Carter D.R."/>
            <person name="Collins A."/>
            <person name="Tomlin J."/>
            <person name="Gibbs M."/>
            <person name="Breuker C.J."/>
        </authorList>
    </citation>
    <scope>NUCLEOTIDE SEQUENCE</scope>
    <source>
        <tissue evidence="10">Ovary</tissue>
    </source>
</reference>
<comment type="subcellular location">
    <subcellularLocation>
        <location evidence="1">Nucleus</location>
    </subcellularLocation>
</comment>
<dbReference type="PROSITE" id="PS50157">
    <property type="entry name" value="ZINC_FINGER_C2H2_2"/>
    <property type="match status" value="6"/>
</dbReference>
<evidence type="ECO:0000256" key="1">
    <source>
        <dbReference type="ARBA" id="ARBA00004123"/>
    </source>
</evidence>
<organism evidence="10">
    <name type="scientific">Pararge aegeria</name>
    <name type="common">speckled wood butterfly</name>
    <dbReference type="NCBI Taxonomy" id="116150"/>
    <lineage>
        <taxon>Eukaryota</taxon>
        <taxon>Metazoa</taxon>
        <taxon>Ecdysozoa</taxon>
        <taxon>Arthropoda</taxon>
        <taxon>Hexapoda</taxon>
        <taxon>Insecta</taxon>
        <taxon>Pterygota</taxon>
        <taxon>Neoptera</taxon>
        <taxon>Endopterygota</taxon>
        <taxon>Lepidoptera</taxon>
        <taxon>Glossata</taxon>
        <taxon>Ditrysia</taxon>
        <taxon>Papilionoidea</taxon>
        <taxon>Nymphalidae</taxon>
        <taxon>Satyrinae</taxon>
        <taxon>Satyrini</taxon>
        <taxon>Parargina</taxon>
        <taxon>Pararge</taxon>
    </lineage>
</organism>
<dbReference type="Pfam" id="PF00096">
    <property type="entry name" value="zf-C2H2"/>
    <property type="match status" value="2"/>
</dbReference>
<evidence type="ECO:0000256" key="3">
    <source>
        <dbReference type="ARBA" id="ARBA00022737"/>
    </source>
</evidence>
<dbReference type="Pfam" id="PF13894">
    <property type="entry name" value="zf-C2H2_4"/>
    <property type="match status" value="2"/>
</dbReference>
<keyword evidence="6" id="KW-0238">DNA-binding</keyword>
<reference evidence="10" key="2">
    <citation type="submission" date="2013-05" db="EMBL/GenBank/DDBJ databases">
        <authorList>
            <person name="Carter J.-M."/>
            <person name="Baker S.C."/>
            <person name="Pink R."/>
            <person name="Carter D.R.F."/>
            <person name="Collins A."/>
            <person name="Tomlin J."/>
            <person name="Gibbs M."/>
            <person name="Breuker C.J."/>
        </authorList>
    </citation>
    <scope>NUCLEOTIDE SEQUENCE</scope>
    <source>
        <tissue evidence="10">Ovary</tissue>
    </source>
</reference>
<evidence type="ECO:0000313" key="10">
    <source>
        <dbReference type="EMBL" id="JAA85720.1"/>
    </source>
</evidence>
<keyword evidence="7" id="KW-0539">Nucleus</keyword>
<feature type="domain" description="C2H2-type" evidence="9">
    <location>
        <begin position="236"/>
        <end position="263"/>
    </location>
</feature>
<keyword evidence="5" id="KW-0862">Zinc</keyword>
<dbReference type="InterPro" id="IPR036236">
    <property type="entry name" value="Znf_C2H2_sf"/>
</dbReference>
<evidence type="ECO:0000256" key="8">
    <source>
        <dbReference type="PROSITE-ProRule" id="PRU00042"/>
    </source>
</evidence>
<evidence type="ECO:0000256" key="4">
    <source>
        <dbReference type="ARBA" id="ARBA00022771"/>
    </source>
</evidence>
<dbReference type="SUPFAM" id="SSF57667">
    <property type="entry name" value="beta-beta-alpha zinc fingers"/>
    <property type="match status" value="4"/>
</dbReference>
<keyword evidence="3" id="KW-0677">Repeat</keyword>
<dbReference type="PROSITE" id="PS00028">
    <property type="entry name" value="ZINC_FINGER_C2H2_1"/>
    <property type="match status" value="6"/>
</dbReference>
<evidence type="ECO:0000256" key="2">
    <source>
        <dbReference type="ARBA" id="ARBA00022723"/>
    </source>
</evidence>
<dbReference type="PANTHER" id="PTHR16515:SF49">
    <property type="entry name" value="GASTRULA ZINC FINGER PROTEIN XLCGF49.1-LIKE-RELATED"/>
    <property type="match status" value="1"/>
</dbReference>
<keyword evidence="4 8" id="KW-0863">Zinc-finger</keyword>
<name>S4PEZ1_9NEOP</name>
<dbReference type="AlphaFoldDB" id="S4PEZ1"/>
<feature type="domain" description="C2H2-type" evidence="9">
    <location>
        <begin position="147"/>
        <end position="170"/>
    </location>
</feature>
<dbReference type="FunFam" id="3.30.160.60:FF:000072">
    <property type="entry name" value="zinc finger protein 143 isoform X1"/>
    <property type="match status" value="1"/>
</dbReference>
<dbReference type="InterPro" id="IPR050331">
    <property type="entry name" value="Zinc_finger"/>
</dbReference>
<dbReference type="GO" id="GO:0008270">
    <property type="term" value="F:zinc ion binding"/>
    <property type="evidence" value="ECO:0007669"/>
    <property type="project" value="UniProtKB-KW"/>
</dbReference>
<evidence type="ECO:0000256" key="6">
    <source>
        <dbReference type="ARBA" id="ARBA00023125"/>
    </source>
</evidence>
<evidence type="ECO:0000256" key="5">
    <source>
        <dbReference type="ARBA" id="ARBA00022833"/>
    </source>
</evidence>
<keyword evidence="2" id="KW-0479">Metal-binding</keyword>
<dbReference type="SMART" id="SM00355">
    <property type="entry name" value="ZnF_C2H2"/>
    <property type="match status" value="8"/>
</dbReference>
<feature type="domain" description="C2H2-type" evidence="9">
    <location>
        <begin position="55"/>
        <end position="83"/>
    </location>
</feature>
<dbReference type="InterPro" id="IPR013087">
    <property type="entry name" value="Znf_C2H2_type"/>
</dbReference>
<sequence>MACGKRNNNVYSVLKHYNDTHGKVDMSFTCKLCDFTTESHRSYRYHRDKHRTAKVECQQCGNTFVNKAGLRVHMLTVHQQSSRIYSCEPCGKVYRTKSGLSAHMTFTHAETAPAYCVACDLSFRSEWGLRHHLKTASRHISEEDKRFTCSECDAKFLAKRQLQEHIDWIHLNCTNHTCGKCSKSFKNERNLKRHTMFVHEKKRPPRNKICDHCGRGFTSSTILVAHIRTHTGERPLQCVHCSATFAHTAALYTHNKLLHNKQQ</sequence>
<protein>
    <submittedName>
        <fullName evidence="10">Zinc finger protein 780B</fullName>
    </submittedName>
</protein>
<feature type="domain" description="C2H2-type" evidence="9">
    <location>
        <begin position="176"/>
        <end position="204"/>
    </location>
</feature>
<evidence type="ECO:0000256" key="7">
    <source>
        <dbReference type="ARBA" id="ARBA00023242"/>
    </source>
</evidence>
<dbReference type="GO" id="GO:0005634">
    <property type="term" value="C:nucleus"/>
    <property type="evidence" value="ECO:0007669"/>
    <property type="project" value="UniProtKB-SubCell"/>
</dbReference>
<evidence type="ECO:0000259" key="9">
    <source>
        <dbReference type="PROSITE" id="PS50157"/>
    </source>
</evidence>
<proteinExistence type="predicted"/>
<dbReference type="GO" id="GO:0010468">
    <property type="term" value="P:regulation of gene expression"/>
    <property type="evidence" value="ECO:0007669"/>
    <property type="project" value="TreeGrafter"/>
</dbReference>
<accession>S4PEZ1</accession>
<dbReference type="Gene3D" id="3.30.160.60">
    <property type="entry name" value="Classic Zinc Finger"/>
    <property type="match status" value="5"/>
</dbReference>